<gene>
    <name evidence="3" type="ORF">Xseb_10135</name>
</gene>
<proteinExistence type="predicted"/>
<keyword evidence="3" id="KW-0255">Endonuclease</keyword>
<name>A0AAW4RJ93_XANCI</name>
<dbReference type="InterPro" id="IPR005135">
    <property type="entry name" value="Endo/exonuclease/phosphatase"/>
</dbReference>
<feature type="domain" description="Endonuclease/exonuclease/phosphatase" evidence="2">
    <location>
        <begin position="92"/>
        <end position="434"/>
    </location>
</feature>
<dbReference type="InterPro" id="IPR036691">
    <property type="entry name" value="Endo/exonu/phosph_ase_sf"/>
</dbReference>
<feature type="region of interest" description="Disordered" evidence="1">
    <location>
        <begin position="1"/>
        <end position="20"/>
    </location>
</feature>
<organism evidence="3 4">
    <name type="scientific">Xanthomonas citri pv. sesbaniae</name>
    <dbReference type="NCBI Taxonomy" id="473425"/>
    <lineage>
        <taxon>Bacteria</taxon>
        <taxon>Pseudomonadati</taxon>
        <taxon>Pseudomonadota</taxon>
        <taxon>Gammaproteobacteria</taxon>
        <taxon>Lysobacterales</taxon>
        <taxon>Lysobacteraceae</taxon>
        <taxon>Xanthomonas</taxon>
    </lineage>
</organism>
<reference evidence="3" key="1">
    <citation type="submission" date="2015-12" db="EMBL/GenBank/DDBJ databases">
        <authorList>
            <person name="Bansal K."/>
            <person name="Midha S."/>
            <person name="Patil P.B."/>
        </authorList>
    </citation>
    <scope>NUCLEOTIDE SEQUENCE</scope>
    <source>
        <strain evidence="3">LMG867</strain>
    </source>
</reference>
<sequence length="443" mass="47623">MVATGAACPPTHRSTDPPDCDIGVSHPACENLAMIKPLLLLLALTALCAACAHPAPSPKMQTDTLAARPAAAQLRIATYNTSLYSDEAGGLIRELQGDSAHARKIAAVLQRVRPDLVLLNEFDFDPEHRAADLFQQRYLQVAQPGGGEALRYPYRYLAPVNTGVPSGLDLDNNGSAGGEGRARGNDAWGYGLHPGQYGMLVLSRYPIDAQAVRSFQLLKWSALPGALRPIDPASKTSYYSDAIWAQLRLSSKSHWDVPVRTPVGVVHALVSHPTPPVFDGAEKRNAARNHDELQLWRAYLDNAPDSQRWLCDDKGGCGGLAADARFVILGDLNNDPVDGAGRHEAIRALIHHPRVLQYPTPHSDGGPEKTAEYAALGIAHSGDPHQVTGDFGPQAGTMRLDYVLPSRQFTLIGSGIFWPASNAPEAAIADGSDHHAVWIDLAE</sequence>
<accession>A0AAW4RJ93</accession>
<keyword evidence="3" id="KW-0540">Nuclease</keyword>
<protein>
    <submittedName>
        <fullName evidence="3">Endonuclease</fullName>
    </submittedName>
</protein>
<evidence type="ECO:0000256" key="1">
    <source>
        <dbReference type="SAM" id="MobiDB-lite"/>
    </source>
</evidence>
<dbReference type="Proteomes" id="UP000825388">
    <property type="component" value="Unassembled WGS sequence"/>
</dbReference>
<dbReference type="EMBL" id="LOKL01000108">
    <property type="protein sequence ID" value="MBZ3924287.1"/>
    <property type="molecule type" value="Genomic_DNA"/>
</dbReference>
<evidence type="ECO:0000313" key="3">
    <source>
        <dbReference type="EMBL" id="MBZ3924287.1"/>
    </source>
</evidence>
<keyword evidence="3" id="KW-0378">Hydrolase</keyword>
<dbReference type="RefSeq" id="WP_089112860.1">
    <property type="nucleotide sequence ID" value="NZ_LOKL01000108.1"/>
</dbReference>
<dbReference type="SUPFAM" id="SSF56219">
    <property type="entry name" value="DNase I-like"/>
    <property type="match status" value="1"/>
</dbReference>
<dbReference type="Gene3D" id="3.60.10.10">
    <property type="entry name" value="Endonuclease/exonuclease/phosphatase"/>
    <property type="match status" value="1"/>
</dbReference>
<comment type="caution">
    <text evidence="3">The sequence shown here is derived from an EMBL/GenBank/DDBJ whole genome shotgun (WGS) entry which is preliminary data.</text>
</comment>
<evidence type="ECO:0000259" key="2">
    <source>
        <dbReference type="Pfam" id="PF03372"/>
    </source>
</evidence>
<dbReference type="Pfam" id="PF03372">
    <property type="entry name" value="Exo_endo_phos"/>
    <property type="match status" value="1"/>
</dbReference>
<dbReference type="AlphaFoldDB" id="A0AAW4RJ93"/>
<dbReference type="GO" id="GO:0004519">
    <property type="term" value="F:endonuclease activity"/>
    <property type="evidence" value="ECO:0007669"/>
    <property type="project" value="UniProtKB-KW"/>
</dbReference>
<evidence type="ECO:0000313" key="4">
    <source>
        <dbReference type="Proteomes" id="UP000825388"/>
    </source>
</evidence>